<evidence type="ECO:0000259" key="7">
    <source>
        <dbReference type="SMART" id="SM00849"/>
    </source>
</evidence>
<dbReference type="PANTHER" id="PTHR23200">
    <property type="entry name" value="METALLO-BETA-LACTAMASE DOMAIN-CONTAINING PROTEIN 1"/>
    <property type="match status" value="1"/>
</dbReference>
<proteinExistence type="predicted"/>
<evidence type="ECO:0000256" key="1">
    <source>
        <dbReference type="ARBA" id="ARBA00004514"/>
    </source>
</evidence>
<gene>
    <name evidence="8" type="ORF">GWI33_002197</name>
</gene>
<comment type="subcellular location">
    <subcellularLocation>
        <location evidence="1">Cytoplasm</location>
        <location evidence="1">Cytosol</location>
    </subcellularLocation>
</comment>
<dbReference type="CDD" id="cd07711">
    <property type="entry name" value="MBLAC1-like_MBL-fold"/>
    <property type="match status" value="1"/>
</dbReference>
<dbReference type="PANTHER" id="PTHR23200:SF48">
    <property type="entry name" value="METALLO-BETA-LACTAMASE DOMAIN-CONTAINING PROTEIN 1"/>
    <property type="match status" value="1"/>
</dbReference>
<dbReference type="OrthoDB" id="10250730at2759"/>
<name>A0A834MGH9_RHYFE</name>
<dbReference type="Proteomes" id="UP000625711">
    <property type="component" value="Unassembled WGS sequence"/>
</dbReference>
<evidence type="ECO:0000313" key="8">
    <source>
        <dbReference type="EMBL" id="KAF7282658.1"/>
    </source>
</evidence>
<dbReference type="SMART" id="SM00849">
    <property type="entry name" value="Lactamase_B"/>
    <property type="match status" value="1"/>
</dbReference>
<dbReference type="AlphaFoldDB" id="A0A834MGH9"/>
<dbReference type="InterPro" id="IPR039344">
    <property type="entry name" value="MBLAC1"/>
</dbReference>
<evidence type="ECO:0000256" key="2">
    <source>
        <dbReference type="ARBA" id="ARBA00011738"/>
    </source>
</evidence>
<comment type="caution">
    <text evidence="8">The sequence shown here is derived from an EMBL/GenBank/DDBJ whole genome shotgun (WGS) entry which is preliminary data.</text>
</comment>
<feature type="domain" description="Metallo-beta-lactamase" evidence="7">
    <location>
        <begin position="40"/>
        <end position="205"/>
    </location>
</feature>
<dbReference type="Gene3D" id="3.60.15.10">
    <property type="entry name" value="Ribonuclease Z/Hydroxyacylglutathione hydrolase-like"/>
    <property type="match status" value="1"/>
</dbReference>
<comment type="subunit">
    <text evidence="2">Homodimer.</text>
</comment>
<dbReference type="Pfam" id="PF00753">
    <property type="entry name" value="Lactamase_B"/>
    <property type="match status" value="1"/>
</dbReference>
<reference evidence="8" key="1">
    <citation type="submission" date="2020-08" db="EMBL/GenBank/DDBJ databases">
        <title>Genome sequencing and assembly of the red palm weevil Rhynchophorus ferrugineus.</title>
        <authorList>
            <person name="Dias G.B."/>
            <person name="Bergman C.M."/>
            <person name="Manee M."/>
        </authorList>
    </citation>
    <scope>NUCLEOTIDE SEQUENCE</scope>
    <source>
        <strain evidence="8">AA-2017</strain>
        <tissue evidence="8">Whole larva</tissue>
    </source>
</reference>
<accession>A0A834MGH9</accession>
<dbReference type="GO" id="GO:0031123">
    <property type="term" value="P:RNA 3'-end processing"/>
    <property type="evidence" value="ECO:0007669"/>
    <property type="project" value="UniProtKB-ARBA"/>
</dbReference>
<comment type="catalytic activity">
    <reaction evidence="5">
        <text>a ribonucleotidyl-ribonucleotide-RNA + H2O = a 3'-end ribonucleotide-RNA + a 5'-end 5'-phospho-ribonucleoside-RNA + H(+)</text>
        <dbReference type="Rhea" id="RHEA:68096"/>
        <dbReference type="Rhea" id="RHEA-COMP:15179"/>
        <dbReference type="Rhea" id="RHEA-COMP:17355"/>
        <dbReference type="Rhea" id="RHEA-COMP:17428"/>
        <dbReference type="ChEBI" id="CHEBI:15377"/>
        <dbReference type="ChEBI" id="CHEBI:15378"/>
        <dbReference type="ChEBI" id="CHEBI:74896"/>
        <dbReference type="ChEBI" id="CHEBI:138282"/>
        <dbReference type="ChEBI" id="CHEBI:173118"/>
    </reaction>
    <physiologicalReaction direction="left-to-right" evidence="5">
        <dbReference type="Rhea" id="RHEA:68097"/>
    </physiologicalReaction>
</comment>
<protein>
    <recommendedName>
        <fullName evidence="3">Metallo-beta-lactamase domain-containing protein 1</fullName>
    </recommendedName>
    <alternativeName>
        <fullName evidence="4">Endoribonuclease MBLAC1</fullName>
    </alternativeName>
</protein>
<dbReference type="InterPro" id="IPR036866">
    <property type="entry name" value="RibonucZ/Hydroxyglut_hydro"/>
</dbReference>
<organism evidence="8 9">
    <name type="scientific">Rhynchophorus ferrugineus</name>
    <name type="common">Red palm weevil</name>
    <name type="synonym">Curculio ferrugineus</name>
    <dbReference type="NCBI Taxonomy" id="354439"/>
    <lineage>
        <taxon>Eukaryota</taxon>
        <taxon>Metazoa</taxon>
        <taxon>Ecdysozoa</taxon>
        <taxon>Arthropoda</taxon>
        <taxon>Hexapoda</taxon>
        <taxon>Insecta</taxon>
        <taxon>Pterygota</taxon>
        <taxon>Neoptera</taxon>
        <taxon>Endopterygota</taxon>
        <taxon>Coleoptera</taxon>
        <taxon>Polyphaga</taxon>
        <taxon>Cucujiformia</taxon>
        <taxon>Curculionidae</taxon>
        <taxon>Dryophthorinae</taxon>
        <taxon>Rhynchophorus</taxon>
    </lineage>
</organism>
<dbReference type="SUPFAM" id="SSF56281">
    <property type="entry name" value="Metallo-hydrolase/oxidoreductase"/>
    <property type="match status" value="1"/>
</dbReference>
<dbReference type="EMBL" id="JAACXV010000161">
    <property type="protein sequence ID" value="KAF7282658.1"/>
    <property type="molecule type" value="Genomic_DNA"/>
</dbReference>
<dbReference type="InterPro" id="IPR001279">
    <property type="entry name" value="Metallo-B-lactamas"/>
</dbReference>
<dbReference type="GO" id="GO:0005829">
    <property type="term" value="C:cytosol"/>
    <property type="evidence" value="ECO:0007669"/>
    <property type="project" value="UniProtKB-SubCell"/>
</dbReference>
<comment type="function">
    <text evidence="6">Endoribonuclease that catalyzes the hydrolysis of histone-coding pre-mRNA 3'-end. Involved in histone pre-mRNA processing during the S-phase of the cell cycle, which is required for entering/progressing through S-phase. Cleaves histone pre-mRNA at a major and a minor cleavage site after the 5'-ACCCA-3' and the 5'-ACCCACA-3' sequence, respectively, and located downstream of the stem-loop. May require the presence of the HDE element located at the histone pre-RNA 3'-end to avoid non-specific cleavage.</text>
</comment>
<evidence type="ECO:0000256" key="5">
    <source>
        <dbReference type="ARBA" id="ARBA00044690"/>
    </source>
</evidence>
<evidence type="ECO:0000256" key="4">
    <source>
        <dbReference type="ARBA" id="ARBA00032988"/>
    </source>
</evidence>
<evidence type="ECO:0000256" key="6">
    <source>
        <dbReference type="ARBA" id="ARBA00045869"/>
    </source>
</evidence>
<sequence length="216" mass="24041">MVYTSNSELTKLSANMTQKYELKVLFTGYSRLNGNVLDANCTCTLIKGPINVIIDTMTAWDGRSILNSLKENGLSPDDINFVVCTHGHSDHIGCNYLFLNAVHIVGFSISKEDKYFLSPDFSKGEEYVIHDQIKVIPTPGHTLQDVSVLFQNQGQTIAVTGDLFENERDLLDENIWISAGSDNVELQRKNRNRILGMAKFIVPGHGAMFKVPQCNG</sequence>
<evidence type="ECO:0000313" key="9">
    <source>
        <dbReference type="Proteomes" id="UP000625711"/>
    </source>
</evidence>
<evidence type="ECO:0000256" key="3">
    <source>
        <dbReference type="ARBA" id="ARBA00014856"/>
    </source>
</evidence>
<keyword evidence="9" id="KW-1185">Reference proteome</keyword>